<proteinExistence type="predicted"/>
<dbReference type="InterPro" id="IPR036179">
    <property type="entry name" value="Ig-like_dom_sf"/>
</dbReference>
<dbReference type="Proteomes" id="UP001195483">
    <property type="component" value="Unassembled WGS sequence"/>
</dbReference>
<comment type="caution">
    <text evidence="1">The sequence shown here is derived from an EMBL/GenBank/DDBJ whole genome shotgun (WGS) entry which is preliminary data.</text>
</comment>
<evidence type="ECO:0008006" key="3">
    <source>
        <dbReference type="Google" id="ProtNLM"/>
    </source>
</evidence>
<dbReference type="AlphaFoldDB" id="A0AAE0T7I8"/>
<reference evidence="1" key="1">
    <citation type="journal article" date="2021" name="Genome Biol. Evol.">
        <title>A High-Quality Reference Genome for a Parasitic Bivalve with Doubly Uniparental Inheritance (Bivalvia: Unionida).</title>
        <authorList>
            <person name="Smith C.H."/>
        </authorList>
    </citation>
    <scope>NUCLEOTIDE SEQUENCE</scope>
    <source>
        <strain evidence="1">CHS0354</strain>
    </source>
</reference>
<evidence type="ECO:0000313" key="1">
    <source>
        <dbReference type="EMBL" id="KAK3604628.1"/>
    </source>
</evidence>
<reference evidence="1" key="3">
    <citation type="submission" date="2023-05" db="EMBL/GenBank/DDBJ databases">
        <authorList>
            <person name="Smith C.H."/>
        </authorList>
    </citation>
    <scope>NUCLEOTIDE SEQUENCE</scope>
    <source>
        <strain evidence="1">CHS0354</strain>
        <tissue evidence="1">Mantle</tissue>
    </source>
</reference>
<protein>
    <recommendedName>
        <fullName evidence="3">Ig-like domain-containing protein</fullName>
    </recommendedName>
</protein>
<dbReference type="SUPFAM" id="SSF48726">
    <property type="entry name" value="Immunoglobulin"/>
    <property type="match status" value="1"/>
</dbReference>
<evidence type="ECO:0000313" key="2">
    <source>
        <dbReference type="Proteomes" id="UP001195483"/>
    </source>
</evidence>
<sequence length="77" mass="9360">MHKPRHNISFHRKSVKANIDWVKNGIYRSSFAWSNETGDRLKIDMWGILQIFYTIRKDTGIYECWIEGQKRKVFYLH</sequence>
<reference evidence="1" key="2">
    <citation type="journal article" date="2021" name="Genome Biol. Evol.">
        <title>Developing a high-quality reference genome for a parasitic bivalve with doubly uniparental inheritance (Bivalvia: Unionida).</title>
        <authorList>
            <person name="Smith C.H."/>
        </authorList>
    </citation>
    <scope>NUCLEOTIDE SEQUENCE</scope>
    <source>
        <strain evidence="1">CHS0354</strain>
        <tissue evidence="1">Mantle</tissue>
    </source>
</reference>
<organism evidence="1 2">
    <name type="scientific">Potamilus streckersoni</name>
    <dbReference type="NCBI Taxonomy" id="2493646"/>
    <lineage>
        <taxon>Eukaryota</taxon>
        <taxon>Metazoa</taxon>
        <taxon>Spiralia</taxon>
        <taxon>Lophotrochozoa</taxon>
        <taxon>Mollusca</taxon>
        <taxon>Bivalvia</taxon>
        <taxon>Autobranchia</taxon>
        <taxon>Heteroconchia</taxon>
        <taxon>Palaeoheterodonta</taxon>
        <taxon>Unionida</taxon>
        <taxon>Unionoidea</taxon>
        <taxon>Unionidae</taxon>
        <taxon>Ambleminae</taxon>
        <taxon>Lampsilini</taxon>
        <taxon>Potamilus</taxon>
    </lineage>
</organism>
<feature type="non-terminal residue" evidence="1">
    <location>
        <position position="77"/>
    </location>
</feature>
<gene>
    <name evidence="1" type="ORF">CHS0354_028987</name>
</gene>
<accession>A0AAE0T7I8</accession>
<name>A0AAE0T7I8_9BIVA</name>
<keyword evidence="2" id="KW-1185">Reference proteome</keyword>
<dbReference type="EMBL" id="JAEAOA010001738">
    <property type="protein sequence ID" value="KAK3604628.1"/>
    <property type="molecule type" value="Genomic_DNA"/>
</dbReference>